<protein>
    <recommendedName>
        <fullName evidence="1">DUF6883 domain-containing protein</fullName>
    </recommendedName>
</protein>
<name>A0A9X2TZT7_9BACT</name>
<evidence type="ECO:0000313" key="3">
    <source>
        <dbReference type="Proteomes" id="UP001155034"/>
    </source>
</evidence>
<sequence length="56" mass="6382">MILSTWYKGAVAEVEETRHGTRYVVEKPLSGALVRSVWMIRTGESFPRLVTAYPIE</sequence>
<dbReference type="Pfam" id="PF21814">
    <property type="entry name" value="DUF6883"/>
    <property type="match status" value="1"/>
</dbReference>
<evidence type="ECO:0000259" key="1">
    <source>
        <dbReference type="Pfam" id="PF21814"/>
    </source>
</evidence>
<proteinExistence type="predicted"/>
<dbReference type="EMBL" id="JANTYZ010000001">
    <property type="protein sequence ID" value="MCS3863518.1"/>
    <property type="molecule type" value="Genomic_DNA"/>
</dbReference>
<organism evidence="2 3">
    <name type="scientific">Salinibacter ruber</name>
    <dbReference type="NCBI Taxonomy" id="146919"/>
    <lineage>
        <taxon>Bacteria</taxon>
        <taxon>Pseudomonadati</taxon>
        <taxon>Rhodothermota</taxon>
        <taxon>Rhodothermia</taxon>
        <taxon>Rhodothermales</taxon>
        <taxon>Salinibacteraceae</taxon>
        <taxon>Salinibacter</taxon>
    </lineage>
</organism>
<feature type="domain" description="DUF6883" evidence="1">
    <location>
        <begin position="2"/>
        <end position="55"/>
    </location>
</feature>
<dbReference type="AlphaFoldDB" id="A0A9X2TZT7"/>
<comment type="caution">
    <text evidence="2">The sequence shown here is derived from an EMBL/GenBank/DDBJ whole genome shotgun (WGS) entry which is preliminary data.</text>
</comment>
<dbReference type="RefSeq" id="WP_423824380.1">
    <property type="nucleotide sequence ID" value="NZ_JANTYZ010000001.1"/>
</dbReference>
<gene>
    <name evidence="2" type="ORF">GGP82_000049</name>
</gene>
<accession>A0A9X2TZT7</accession>
<dbReference type="Proteomes" id="UP001155034">
    <property type="component" value="Unassembled WGS sequence"/>
</dbReference>
<evidence type="ECO:0000313" key="2">
    <source>
        <dbReference type="EMBL" id="MCS3863518.1"/>
    </source>
</evidence>
<dbReference type="InterPro" id="IPR049250">
    <property type="entry name" value="DUF6883"/>
</dbReference>
<reference evidence="2" key="1">
    <citation type="submission" date="2022-08" db="EMBL/GenBank/DDBJ databases">
        <title>Genomic Encyclopedia of Type Strains, Phase V (KMG-V): Genome sequencing to study the core and pangenomes of soil and plant-associated prokaryotes.</title>
        <authorList>
            <person name="Whitman W."/>
        </authorList>
    </citation>
    <scope>NUCLEOTIDE SEQUENCE</scope>
    <source>
        <strain evidence="2">SP2016B</strain>
    </source>
</reference>